<reference evidence="5 6" key="1">
    <citation type="submission" date="2020-11" db="EMBL/GenBank/DDBJ databases">
        <title>Fusibacter basophilias sp. nov.</title>
        <authorList>
            <person name="Qiu D."/>
        </authorList>
    </citation>
    <scope>NUCLEOTIDE SEQUENCE [LARGE SCALE GENOMIC DNA]</scope>
    <source>
        <strain evidence="5 6">Q10-2</strain>
    </source>
</reference>
<dbReference type="InterPro" id="IPR003313">
    <property type="entry name" value="AraC-bd"/>
</dbReference>
<dbReference type="PANTHER" id="PTHR46796">
    <property type="entry name" value="HTH-TYPE TRANSCRIPTIONAL ACTIVATOR RHAS-RELATED"/>
    <property type="match status" value="1"/>
</dbReference>
<organism evidence="5 6">
    <name type="scientific">Fusibacter ferrireducens</name>
    <dbReference type="NCBI Taxonomy" id="2785058"/>
    <lineage>
        <taxon>Bacteria</taxon>
        <taxon>Bacillati</taxon>
        <taxon>Bacillota</taxon>
        <taxon>Clostridia</taxon>
        <taxon>Eubacteriales</taxon>
        <taxon>Eubacteriales Family XII. Incertae Sedis</taxon>
        <taxon>Fusibacter</taxon>
    </lineage>
</organism>
<dbReference type="SMART" id="SM00342">
    <property type="entry name" value="HTH_ARAC"/>
    <property type="match status" value="1"/>
</dbReference>
<dbReference type="InterPro" id="IPR018060">
    <property type="entry name" value="HTH_AraC"/>
</dbReference>
<gene>
    <name evidence="5" type="ORF">ISU02_09020</name>
</gene>
<dbReference type="EMBL" id="JADKNH010000005">
    <property type="protein sequence ID" value="MBF4693260.1"/>
    <property type="molecule type" value="Genomic_DNA"/>
</dbReference>
<keyword evidence="6" id="KW-1185">Reference proteome</keyword>
<dbReference type="InterPro" id="IPR020449">
    <property type="entry name" value="Tscrpt_reg_AraC-type_HTH"/>
</dbReference>
<dbReference type="InterPro" id="IPR018062">
    <property type="entry name" value="HTH_AraC-typ_CS"/>
</dbReference>
<dbReference type="InterPro" id="IPR009057">
    <property type="entry name" value="Homeodomain-like_sf"/>
</dbReference>
<keyword evidence="3" id="KW-0804">Transcription</keyword>
<name>A0ABR9ZS45_9FIRM</name>
<sequence length="257" mass="29813">MKIHFYRHRPLGIEVIAIDESNEYYPGHNHISHYVIGLMLNGQVDFQKKQEVYTLGAGDTFVVEPNKWHSVRALTPFSLITFAIENTFFNTYSVEEAKKIILLMKQQPELCGRLSDVNLDLILNHIEAIYRLKKTNPATYKHRELDHVKALICENATETLSLDDLAKVAFLSKYHLIKKFSAEFGLTPHNLKIQRQIRLAQKQLLEQKSISEVAHNVGFFDQSHFTKHFKKILKLTPTDYKHAYIELEVIDSKPKQV</sequence>
<dbReference type="Gene3D" id="1.10.10.60">
    <property type="entry name" value="Homeodomain-like"/>
    <property type="match status" value="1"/>
</dbReference>
<protein>
    <submittedName>
        <fullName evidence="5">Helix-turn-helix transcriptional regulator</fullName>
    </submittedName>
</protein>
<evidence type="ECO:0000256" key="1">
    <source>
        <dbReference type="ARBA" id="ARBA00023015"/>
    </source>
</evidence>
<keyword evidence="1" id="KW-0805">Transcription regulation</keyword>
<evidence type="ECO:0000256" key="3">
    <source>
        <dbReference type="ARBA" id="ARBA00023163"/>
    </source>
</evidence>
<feature type="domain" description="HTH araC/xylS-type" evidence="4">
    <location>
        <begin position="146"/>
        <end position="243"/>
    </location>
</feature>
<dbReference type="InterPro" id="IPR050204">
    <property type="entry name" value="AraC_XylS_family_regulators"/>
</dbReference>
<evidence type="ECO:0000313" key="6">
    <source>
        <dbReference type="Proteomes" id="UP000614200"/>
    </source>
</evidence>
<dbReference type="Proteomes" id="UP000614200">
    <property type="component" value="Unassembled WGS sequence"/>
</dbReference>
<dbReference type="Pfam" id="PF12833">
    <property type="entry name" value="HTH_18"/>
    <property type="match status" value="1"/>
</dbReference>
<dbReference type="SUPFAM" id="SSF51182">
    <property type="entry name" value="RmlC-like cupins"/>
    <property type="match status" value="1"/>
</dbReference>
<accession>A0ABR9ZS45</accession>
<keyword evidence="2" id="KW-0238">DNA-binding</keyword>
<dbReference type="Gene3D" id="2.60.120.10">
    <property type="entry name" value="Jelly Rolls"/>
    <property type="match status" value="1"/>
</dbReference>
<dbReference type="PRINTS" id="PR00032">
    <property type="entry name" value="HTHARAC"/>
</dbReference>
<evidence type="ECO:0000256" key="2">
    <source>
        <dbReference type="ARBA" id="ARBA00023125"/>
    </source>
</evidence>
<comment type="caution">
    <text evidence="5">The sequence shown here is derived from an EMBL/GenBank/DDBJ whole genome shotgun (WGS) entry which is preliminary data.</text>
</comment>
<dbReference type="SUPFAM" id="SSF46689">
    <property type="entry name" value="Homeodomain-like"/>
    <property type="match status" value="2"/>
</dbReference>
<dbReference type="PROSITE" id="PS01124">
    <property type="entry name" value="HTH_ARAC_FAMILY_2"/>
    <property type="match status" value="1"/>
</dbReference>
<evidence type="ECO:0000313" key="5">
    <source>
        <dbReference type="EMBL" id="MBF4693260.1"/>
    </source>
</evidence>
<proteinExistence type="predicted"/>
<dbReference type="InterPro" id="IPR014710">
    <property type="entry name" value="RmlC-like_jellyroll"/>
</dbReference>
<dbReference type="PROSITE" id="PS00041">
    <property type="entry name" value="HTH_ARAC_FAMILY_1"/>
    <property type="match status" value="1"/>
</dbReference>
<dbReference type="RefSeq" id="WP_194701505.1">
    <property type="nucleotide sequence ID" value="NZ_JADKNH010000005.1"/>
</dbReference>
<dbReference type="InterPro" id="IPR011051">
    <property type="entry name" value="RmlC_Cupin_sf"/>
</dbReference>
<dbReference type="Pfam" id="PF02311">
    <property type="entry name" value="AraC_binding"/>
    <property type="match status" value="1"/>
</dbReference>
<evidence type="ECO:0000259" key="4">
    <source>
        <dbReference type="PROSITE" id="PS01124"/>
    </source>
</evidence>